<dbReference type="Proteomes" id="UP000474175">
    <property type="component" value="Unassembled WGS sequence"/>
</dbReference>
<proteinExistence type="predicted"/>
<reference evidence="2 3" key="1">
    <citation type="submission" date="2020-02" db="EMBL/GenBank/DDBJ databases">
        <title>Draft genome sequence of two Spirosoma agri KCTC 52727 and Spirosoma terrae KCTC 52035.</title>
        <authorList>
            <person name="Rojas J."/>
            <person name="Ambika Manirajan B."/>
            <person name="Suarez C."/>
            <person name="Ratering S."/>
            <person name="Schnell S."/>
        </authorList>
    </citation>
    <scope>NUCLEOTIDE SEQUENCE [LARGE SCALE GENOMIC DNA]</scope>
    <source>
        <strain evidence="2 3">KCTC 52035</strain>
    </source>
</reference>
<keyword evidence="1" id="KW-0472">Membrane</keyword>
<keyword evidence="1" id="KW-1133">Transmembrane helix</keyword>
<protein>
    <submittedName>
        <fullName evidence="2">Uncharacterized protein</fullName>
    </submittedName>
</protein>
<gene>
    <name evidence="2" type="ORF">GK108_20115</name>
</gene>
<evidence type="ECO:0000313" key="2">
    <source>
        <dbReference type="EMBL" id="NDU97200.1"/>
    </source>
</evidence>
<dbReference type="EMBL" id="JAAFZH010000010">
    <property type="protein sequence ID" value="NDU97200.1"/>
    <property type="molecule type" value="Genomic_DNA"/>
</dbReference>
<dbReference type="AlphaFoldDB" id="A0A6L9L9S0"/>
<evidence type="ECO:0000256" key="1">
    <source>
        <dbReference type="SAM" id="Phobius"/>
    </source>
</evidence>
<evidence type="ECO:0000313" key="3">
    <source>
        <dbReference type="Proteomes" id="UP000474175"/>
    </source>
</evidence>
<keyword evidence="3" id="KW-1185">Reference proteome</keyword>
<dbReference type="RefSeq" id="WP_163952414.1">
    <property type="nucleotide sequence ID" value="NZ_JAAFZH010000010.1"/>
</dbReference>
<accession>A0A6L9L9S0</accession>
<keyword evidence="1" id="KW-0812">Transmembrane</keyword>
<comment type="caution">
    <text evidence="2">The sequence shown here is derived from an EMBL/GenBank/DDBJ whole genome shotgun (WGS) entry which is preliminary data.</text>
</comment>
<feature type="transmembrane region" description="Helical" evidence="1">
    <location>
        <begin position="6"/>
        <end position="32"/>
    </location>
</feature>
<sequence length="86" mass="10154">MTLFGLIDWIVISLIGLAICFVVVCLMLMLLYDLFSFKPPISYRPSTRFEDKEGNVHIVEAPNLFNRYCYERGLKTKWYIRFIVDP</sequence>
<organism evidence="2 3">
    <name type="scientific">Spirosoma terrae</name>
    <dbReference type="NCBI Taxonomy" id="1968276"/>
    <lineage>
        <taxon>Bacteria</taxon>
        <taxon>Pseudomonadati</taxon>
        <taxon>Bacteroidota</taxon>
        <taxon>Cytophagia</taxon>
        <taxon>Cytophagales</taxon>
        <taxon>Cytophagaceae</taxon>
        <taxon>Spirosoma</taxon>
    </lineage>
</organism>
<name>A0A6L9L9S0_9BACT</name>